<reference evidence="8 9" key="1">
    <citation type="submission" date="2019-11" db="EMBL/GenBank/DDBJ databases">
        <authorList>
            <person name="Holert J."/>
        </authorList>
    </citation>
    <scope>NUCLEOTIDE SEQUENCE [LARGE SCALE GENOMIC DNA]</scope>
    <source>
        <strain evidence="5">BC5_2</strain>
        <strain evidence="6">SB11_3</strain>
    </source>
</reference>
<evidence type="ECO:0000256" key="3">
    <source>
        <dbReference type="HAMAP-Rule" id="MF_01009"/>
    </source>
</evidence>
<protein>
    <recommendedName>
        <fullName evidence="3">Thiosulfate sulfurtransferase GlpE</fullName>
        <ecNumber evidence="3">2.8.1.1</ecNumber>
    </recommendedName>
</protein>
<dbReference type="GO" id="GO:0005737">
    <property type="term" value="C:cytoplasm"/>
    <property type="evidence" value="ECO:0007669"/>
    <property type="project" value="UniProtKB-SubCell"/>
</dbReference>
<accession>A0A5S9NMN2</accession>
<comment type="catalytic activity">
    <reaction evidence="3">
        <text>thiosulfate + hydrogen cyanide = thiocyanate + sulfite + 2 H(+)</text>
        <dbReference type="Rhea" id="RHEA:16881"/>
        <dbReference type="ChEBI" id="CHEBI:15378"/>
        <dbReference type="ChEBI" id="CHEBI:17359"/>
        <dbReference type="ChEBI" id="CHEBI:18022"/>
        <dbReference type="ChEBI" id="CHEBI:18407"/>
        <dbReference type="ChEBI" id="CHEBI:33542"/>
        <dbReference type="EC" id="2.8.1.1"/>
    </reaction>
</comment>
<dbReference type="InterPro" id="IPR023695">
    <property type="entry name" value="Thiosulf_sulfurTrfase"/>
</dbReference>
<dbReference type="HAMAP" id="MF_01009">
    <property type="entry name" value="Thiosulf_sulfurtr"/>
    <property type="match status" value="1"/>
</dbReference>
<dbReference type="PANTHER" id="PTHR43031">
    <property type="entry name" value="FAD-DEPENDENT OXIDOREDUCTASE"/>
    <property type="match status" value="1"/>
</dbReference>
<keyword evidence="1 3" id="KW-0963">Cytoplasm</keyword>
<comment type="catalytic activity">
    <reaction evidence="3">
        <text>thiosulfate + [thioredoxin]-dithiol = [thioredoxin]-disulfide + hydrogen sulfide + sulfite + 2 H(+)</text>
        <dbReference type="Rhea" id="RHEA:83859"/>
        <dbReference type="Rhea" id="RHEA-COMP:10698"/>
        <dbReference type="Rhea" id="RHEA-COMP:10700"/>
        <dbReference type="ChEBI" id="CHEBI:15378"/>
        <dbReference type="ChEBI" id="CHEBI:17359"/>
        <dbReference type="ChEBI" id="CHEBI:29919"/>
        <dbReference type="ChEBI" id="CHEBI:29950"/>
        <dbReference type="ChEBI" id="CHEBI:33542"/>
        <dbReference type="ChEBI" id="CHEBI:50058"/>
    </reaction>
</comment>
<dbReference type="InterPro" id="IPR001763">
    <property type="entry name" value="Rhodanese-like_dom"/>
</dbReference>
<feature type="active site" description="Cysteine persulfide intermediate" evidence="3">
    <location>
        <position position="63"/>
    </location>
</feature>
<evidence type="ECO:0000313" key="5">
    <source>
        <dbReference type="EMBL" id="CAA0091526.1"/>
    </source>
</evidence>
<dbReference type="EMBL" id="CACSIO010000045">
    <property type="protein sequence ID" value="CAA0122602.1"/>
    <property type="molecule type" value="Genomic_DNA"/>
</dbReference>
<feature type="domain" description="Rhodanese" evidence="4">
    <location>
        <begin position="15"/>
        <end position="103"/>
    </location>
</feature>
<evidence type="ECO:0000313" key="8">
    <source>
        <dbReference type="Proteomes" id="UP000434580"/>
    </source>
</evidence>
<dbReference type="InterPro" id="IPR036873">
    <property type="entry name" value="Rhodanese-like_dom_sf"/>
</dbReference>
<name>A0A5S9NMN2_9GAMM</name>
<evidence type="ECO:0000313" key="6">
    <source>
        <dbReference type="EMBL" id="CAA0097191.1"/>
    </source>
</evidence>
<keyword evidence="2 3" id="KW-0808">Transferase</keyword>
<dbReference type="EMBL" id="CACSIO010000004">
    <property type="protein sequence ID" value="CAA0097191.1"/>
    <property type="molecule type" value="Genomic_DNA"/>
</dbReference>
<dbReference type="Proteomes" id="UP000441399">
    <property type="component" value="Unassembled WGS sequence"/>
</dbReference>
<dbReference type="InterPro" id="IPR050229">
    <property type="entry name" value="GlpE_sulfurtransferase"/>
</dbReference>
<dbReference type="OrthoDB" id="9811849at2"/>
<dbReference type="SUPFAM" id="SSF52821">
    <property type="entry name" value="Rhodanese/Cell cycle control phosphatase"/>
    <property type="match status" value="1"/>
</dbReference>
<sequence>MFKRISVSDVQSMNESEDIQFVDIRDEASFAAGHIPGSFHLGQHNLQQYIESADLDKPLMVCCYHGNSSQSAAQFLHEKGFDDVYSIDGGFEAWKLNNPVESGSN</sequence>
<dbReference type="SMART" id="SM00450">
    <property type="entry name" value="RHOD"/>
    <property type="match status" value="1"/>
</dbReference>
<evidence type="ECO:0000313" key="7">
    <source>
        <dbReference type="EMBL" id="CAA0122602.1"/>
    </source>
</evidence>
<dbReference type="EC" id="2.8.1.1" evidence="3"/>
<evidence type="ECO:0000313" key="9">
    <source>
        <dbReference type="Proteomes" id="UP000441399"/>
    </source>
</evidence>
<comment type="similarity">
    <text evidence="3">Belongs to the GlpE family.</text>
</comment>
<dbReference type="PROSITE" id="PS50206">
    <property type="entry name" value="RHODANESE_3"/>
    <property type="match status" value="1"/>
</dbReference>
<comment type="subcellular location">
    <subcellularLocation>
        <location evidence="3">Cytoplasm</location>
    </subcellularLocation>
</comment>
<dbReference type="CDD" id="cd01444">
    <property type="entry name" value="GlpE_ST"/>
    <property type="match status" value="1"/>
</dbReference>
<proteinExistence type="inferred from homology"/>
<dbReference type="PANTHER" id="PTHR43031:SF6">
    <property type="entry name" value="THIOSULFATE SULFURTRANSFERASE GLPE"/>
    <property type="match status" value="1"/>
</dbReference>
<dbReference type="NCBIfam" id="NF001195">
    <property type="entry name" value="PRK00162.1"/>
    <property type="match status" value="1"/>
</dbReference>
<dbReference type="EMBL" id="CACSII010000002">
    <property type="protein sequence ID" value="CAA0091526.1"/>
    <property type="molecule type" value="Genomic_DNA"/>
</dbReference>
<comment type="function">
    <text evidence="3">Transferase that catalyzes the transfer of sulfur from thiosulfate to thiophilic acceptors such as cyanide or dithiols. May function in a CysM-independent thiosulfate assimilation pathway by catalyzing the conversion of thiosulfate to sulfite, which can then be used for L-cysteine biosynthesis.</text>
</comment>
<dbReference type="Proteomes" id="UP000434580">
    <property type="component" value="Unassembled WGS sequence"/>
</dbReference>
<gene>
    <name evidence="3 5" type="primary">glpE</name>
    <name evidence="7" type="synonym">glpE_1</name>
    <name evidence="6" type="synonym">glpE_2</name>
    <name evidence="5" type="ORF">DPBNPPHM_03033</name>
    <name evidence="7" type="ORF">OPDIPICF_02635</name>
    <name evidence="6" type="ORF">OPDIPICF_04055</name>
</gene>
<organism evidence="5 8">
    <name type="scientific">BD1-7 clade bacterium</name>
    <dbReference type="NCBI Taxonomy" id="2029982"/>
    <lineage>
        <taxon>Bacteria</taxon>
        <taxon>Pseudomonadati</taxon>
        <taxon>Pseudomonadota</taxon>
        <taxon>Gammaproteobacteria</taxon>
        <taxon>Cellvibrionales</taxon>
        <taxon>Spongiibacteraceae</taxon>
        <taxon>BD1-7 clade</taxon>
    </lineage>
</organism>
<dbReference type="Gene3D" id="3.40.250.10">
    <property type="entry name" value="Rhodanese-like domain"/>
    <property type="match status" value="1"/>
</dbReference>
<dbReference type="Pfam" id="PF00581">
    <property type="entry name" value="Rhodanese"/>
    <property type="match status" value="1"/>
</dbReference>
<dbReference type="GO" id="GO:0004792">
    <property type="term" value="F:thiosulfate-cyanide sulfurtransferase activity"/>
    <property type="evidence" value="ECO:0007669"/>
    <property type="project" value="UniProtKB-UniRule"/>
</dbReference>
<evidence type="ECO:0000259" key="4">
    <source>
        <dbReference type="PROSITE" id="PS50206"/>
    </source>
</evidence>
<dbReference type="AlphaFoldDB" id="A0A5S9NMN2"/>
<keyword evidence="9" id="KW-1185">Reference proteome</keyword>
<evidence type="ECO:0000256" key="1">
    <source>
        <dbReference type="ARBA" id="ARBA00022490"/>
    </source>
</evidence>
<evidence type="ECO:0000256" key="2">
    <source>
        <dbReference type="ARBA" id="ARBA00022679"/>
    </source>
</evidence>